<dbReference type="InterPro" id="IPR038727">
    <property type="entry name" value="NadR/Ttd14_AAA_dom"/>
</dbReference>
<dbReference type="AlphaFoldDB" id="A0A5R9RHE0"/>
<dbReference type="Gene3D" id="3.40.50.300">
    <property type="entry name" value="P-loop containing nucleotide triphosphate hydrolases"/>
    <property type="match status" value="1"/>
</dbReference>
<dbReference type="PANTHER" id="PTHR37512:SF1">
    <property type="entry name" value="NADR_TTD14 AAA DOMAIN-CONTAINING PROTEIN"/>
    <property type="match status" value="1"/>
</dbReference>
<dbReference type="EMBL" id="SWDV01000025">
    <property type="protein sequence ID" value="TLX74271.1"/>
    <property type="molecule type" value="Genomic_DNA"/>
</dbReference>
<dbReference type="SUPFAM" id="SSF52540">
    <property type="entry name" value="P-loop containing nucleoside triphosphate hydrolases"/>
    <property type="match status" value="1"/>
</dbReference>
<sequence>MVEAGLIVGKFSPLHLGHEHLIRRAQQHCQRLYLLCYSLPEMPGCPAVLRQKWLQDRFPQLPYWVVTPRQVAAWRSAGKALPDLPANDAAEVLHRQFVADFCREVIGETVQAVFTSEDYGDGFAAHLTTCFGHPVRHVSVDRLRVTVPVSGTALRGDVHTLRGFLAPTVYADFVDRVVFLGGESTGKSSLCQRLAQVTGTGFVAEYGRELWEEKGGALVYDDLLHIAQTQVAREAEACAKAARYLFCDTSPLTTLLYCQSMFGRAEEALQRLAERPYARVFLCADDFPFVQDGTRREEDFRRWQQAWYVTELQRRGIEYQVLYGTLEQRTEQVLRALDWQP</sequence>
<gene>
    <name evidence="2" type="ORF">FAS41_19475</name>
</gene>
<dbReference type="RefSeq" id="WP_138525090.1">
    <property type="nucleotide sequence ID" value="NZ_JAOCBK010000011.1"/>
</dbReference>
<proteinExistence type="predicted"/>
<reference evidence="2 3" key="1">
    <citation type="submission" date="2019-04" db="EMBL/GenBank/DDBJ databases">
        <authorList>
            <person name="Li M."/>
        </authorList>
    </citation>
    <scope>NUCLEOTIDE SEQUENCE [LARGE SCALE GENOMIC DNA]</scope>
    <source>
        <strain evidence="2 3">LAM1902</strain>
    </source>
</reference>
<keyword evidence="3" id="KW-1185">Reference proteome</keyword>
<feature type="domain" description="NadR/Ttd14 AAA" evidence="1">
    <location>
        <begin position="176"/>
        <end position="329"/>
    </location>
</feature>
<dbReference type="OrthoDB" id="3249147at2"/>
<dbReference type="Proteomes" id="UP000306635">
    <property type="component" value="Unassembled WGS sequence"/>
</dbReference>
<evidence type="ECO:0000313" key="2">
    <source>
        <dbReference type="EMBL" id="TLX74271.1"/>
    </source>
</evidence>
<dbReference type="InterPro" id="IPR014729">
    <property type="entry name" value="Rossmann-like_a/b/a_fold"/>
</dbReference>
<dbReference type="SUPFAM" id="SSF52374">
    <property type="entry name" value="Nucleotidylyl transferase"/>
    <property type="match status" value="1"/>
</dbReference>
<comment type="caution">
    <text evidence="2">The sequence shown here is derived from an EMBL/GenBank/DDBJ whole genome shotgun (WGS) entry which is preliminary data.</text>
</comment>
<dbReference type="PANTHER" id="PTHR37512">
    <property type="entry name" value="TRIFUNCTIONAL NAD BIOSYNTHESIS/REGULATOR PROTEIN NADR"/>
    <property type="match status" value="1"/>
</dbReference>
<name>A0A5R9RHE0_9PSED</name>
<accession>A0A5R9RHE0</accession>
<evidence type="ECO:0000259" key="1">
    <source>
        <dbReference type="Pfam" id="PF13521"/>
    </source>
</evidence>
<organism evidence="2 3">
    <name type="scientific">Pseudomonas nicosulfuronedens</name>
    <dbReference type="NCBI Taxonomy" id="2571105"/>
    <lineage>
        <taxon>Bacteria</taxon>
        <taxon>Pseudomonadati</taxon>
        <taxon>Pseudomonadota</taxon>
        <taxon>Gammaproteobacteria</taxon>
        <taxon>Pseudomonadales</taxon>
        <taxon>Pseudomonadaceae</taxon>
        <taxon>Pseudomonas</taxon>
    </lineage>
</organism>
<dbReference type="InterPro" id="IPR027417">
    <property type="entry name" value="P-loop_NTPase"/>
</dbReference>
<protein>
    <submittedName>
        <fullName evidence="2">ATPase</fullName>
    </submittedName>
</protein>
<evidence type="ECO:0000313" key="3">
    <source>
        <dbReference type="Proteomes" id="UP000306635"/>
    </source>
</evidence>
<dbReference type="Pfam" id="PF13521">
    <property type="entry name" value="AAA_28"/>
    <property type="match status" value="1"/>
</dbReference>
<dbReference type="InterPro" id="IPR052735">
    <property type="entry name" value="NAD_biosynth-regulator"/>
</dbReference>
<dbReference type="Gene3D" id="3.40.50.620">
    <property type="entry name" value="HUPs"/>
    <property type="match status" value="1"/>
</dbReference>